<dbReference type="Gene3D" id="1.10.287.950">
    <property type="entry name" value="Methyl-accepting chemotaxis protein"/>
    <property type="match status" value="1"/>
</dbReference>
<evidence type="ECO:0000256" key="1">
    <source>
        <dbReference type="ARBA" id="ARBA00022500"/>
    </source>
</evidence>
<dbReference type="GO" id="GO:0007165">
    <property type="term" value="P:signal transduction"/>
    <property type="evidence" value="ECO:0007669"/>
    <property type="project" value="UniProtKB-KW"/>
</dbReference>
<reference evidence="8" key="2">
    <citation type="submission" date="2019-06" db="EMBL/GenBank/DDBJ databases">
        <title>Co-occurence of chitin degradation, pigmentation and bioactivity in marine Pseudoalteromonas.</title>
        <authorList>
            <person name="Sonnenschein E.C."/>
            <person name="Bech P.K."/>
        </authorList>
    </citation>
    <scope>NUCLEOTIDE SEQUENCE [LARGE SCALE GENOMIC DNA]</scope>
    <source>
        <strain evidence="8">S3790</strain>
    </source>
</reference>
<dbReference type="CDD" id="cd06225">
    <property type="entry name" value="HAMP"/>
    <property type="match status" value="1"/>
</dbReference>
<dbReference type="Pfam" id="PF00672">
    <property type="entry name" value="HAMP"/>
    <property type="match status" value="1"/>
</dbReference>
<keyword evidence="4" id="KW-0812">Transmembrane</keyword>
<keyword evidence="4" id="KW-1133">Transmembrane helix</keyword>
<keyword evidence="4" id="KW-0472">Membrane</keyword>
<comment type="caution">
    <text evidence="7">The sequence shown here is derived from an EMBL/GenBank/DDBJ whole genome shotgun (WGS) entry which is preliminary data.</text>
</comment>
<dbReference type="SMART" id="SM00304">
    <property type="entry name" value="HAMP"/>
    <property type="match status" value="4"/>
</dbReference>
<dbReference type="GO" id="GO:0006935">
    <property type="term" value="P:chemotaxis"/>
    <property type="evidence" value="ECO:0007669"/>
    <property type="project" value="UniProtKB-KW"/>
</dbReference>
<dbReference type="PANTHER" id="PTHR43531:SF11">
    <property type="entry name" value="METHYL-ACCEPTING CHEMOTAXIS PROTEIN 3"/>
    <property type="match status" value="1"/>
</dbReference>
<protein>
    <submittedName>
        <fullName evidence="7">Methyl-accepting chemotaxis protein</fullName>
    </submittedName>
</protein>
<reference evidence="7 8" key="1">
    <citation type="submission" date="2018-01" db="EMBL/GenBank/DDBJ databases">
        <authorList>
            <person name="Paulsen S."/>
            <person name="Gram L.K."/>
        </authorList>
    </citation>
    <scope>NUCLEOTIDE SEQUENCE [LARGE SCALE GENOMIC DNA]</scope>
    <source>
        <strain evidence="7 8">S3790</strain>
    </source>
</reference>
<feature type="domain" description="HAMP" evidence="6">
    <location>
        <begin position="787"/>
        <end position="831"/>
    </location>
</feature>
<dbReference type="AlphaFoldDB" id="A0A5S3VES2"/>
<dbReference type="EMBL" id="PNBX01000003">
    <property type="protein sequence ID" value="TMO70390.1"/>
    <property type="molecule type" value="Genomic_DNA"/>
</dbReference>
<dbReference type="PROSITE" id="PS50885">
    <property type="entry name" value="HAMP"/>
    <property type="match status" value="5"/>
</dbReference>
<feature type="domain" description="Methyl-accepting transducer" evidence="5">
    <location>
        <begin position="836"/>
        <end position="1065"/>
    </location>
</feature>
<keyword evidence="1" id="KW-0145">Chemotaxis</keyword>
<dbReference type="SUPFAM" id="SSF58104">
    <property type="entry name" value="Methyl-accepting chemotaxis protein (MCP) signaling domain"/>
    <property type="match status" value="2"/>
</dbReference>
<feature type="domain" description="HAMP" evidence="6">
    <location>
        <begin position="476"/>
        <end position="516"/>
    </location>
</feature>
<evidence type="ECO:0000259" key="6">
    <source>
        <dbReference type="PROSITE" id="PS50885"/>
    </source>
</evidence>
<dbReference type="SMART" id="SM00283">
    <property type="entry name" value="MA"/>
    <property type="match status" value="1"/>
</dbReference>
<comment type="similarity">
    <text evidence="2">Belongs to the methyl-accepting chemotaxis (MCP) protein family.</text>
</comment>
<dbReference type="GO" id="GO:0016020">
    <property type="term" value="C:membrane"/>
    <property type="evidence" value="ECO:0007669"/>
    <property type="project" value="InterPro"/>
</dbReference>
<dbReference type="InterPro" id="IPR051310">
    <property type="entry name" value="MCP_chemotaxis"/>
</dbReference>
<dbReference type="InterPro" id="IPR004089">
    <property type="entry name" value="MCPsignal_dom"/>
</dbReference>
<accession>A0A5S3VES2</accession>
<dbReference type="RefSeq" id="WP_138589547.1">
    <property type="nucleotide sequence ID" value="NZ_PNBX01000003.1"/>
</dbReference>
<dbReference type="Gene3D" id="3.30.450.20">
    <property type="entry name" value="PAS domain"/>
    <property type="match status" value="1"/>
</dbReference>
<feature type="domain" description="HAMP" evidence="6">
    <location>
        <begin position="734"/>
        <end position="786"/>
    </location>
</feature>
<organism evidence="7 8">
    <name type="scientific">Pseudoalteromonas aurantia</name>
    <dbReference type="NCBI Taxonomy" id="43654"/>
    <lineage>
        <taxon>Bacteria</taxon>
        <taxon>Pseudomonadati</taxon>
        <taxon>Pseudomonadota</taxon>
        <taxon>Gammaproteobacteria</taxon>
        <taxon>Alteromonadales</taxon>
        <taxon>Pseudoalteromonadaceae</taxon>
        <taxon>Pseudoalteromonas</taxon>
    </lineage>
</organism>
<evidence type="ECO:0000259" key="5">
    <source>
        <dbReference type="PROSITE" id="PS50111"/>
    </source>
</evidence>
<feature type="transmembrane region" description="Helical" evidence="4">
    <location>
        <begin position="398"/>
        <end position="417"/>
    </location>
</feature>
<dbReference type="PROSITE" id="PS50111">
    <property type="entry name" value="CHEMOTAXIS_TRANSDUC_2"/>
    <property type="match status" value="1"/>
</dbReference>
<sequence>MHKFAKKLKSLNLTKKLISAWLAVSLIPLFIIIGIALSTASNSMTSQIYSQLGAVSQIKKSAINRYFTNVERQLDTFIANPMLPIIADEFISSFNQIESSHTPSILADFYSNKFAKRFIKENPQNTQFTAEAQLAGMSHISVELQMRYISNNKYPIGEKQKLFETGHFDNYDLAHRAYHQYFVDMADIYGFHDIFILDPLTGHIVYSVFKEIDYATSLDTGPYANSNLADLYRQLKHATRSDKTEFADYKQYMPSYNAPASFVGRAIIVEGEVVAIIVGQLSIDSINEIMTEREGLGNSGETYLVGPEKLMRSDSYLDSKFHSVSNSFKFPKNGRVDTVAVNEALDNLSNQKIIVNYNGNSVLSTYIPVKVFDINWALIAEIDENEAFASVTSLIEKLVFIIAITILIVTSGALWFARTLTRPVFDLEATMRLVEQQGNFSLRTPISSGDEIGNCAQAFNSLLEAIQLSITATNSVMNQLASGNFNYRIEVSCRGELDSLKQATNNCASTLSDAISELNQISLDMSDGKFDTQLTTPMSGELDSLKANINDSLASINSTVSGIVHVMKNVEQGNFKEQVTVTAKGKLGNLKESVNNSVNSVQVAISGISGVMSALKLGDFSAKLDVPLSGQLGHLKESINSSIGNLDTIMGEIGQVMSGVSSGDFKQQIQVEATGQLAELKNNINSSITSVDIAISEISTVIMSISHGRFDQVIKSKMSGQLNVLKADINDSVKNLNLVIEELGTVMEAMSKGDFTHNIALPLQGQLQRLKEGVNDSTDQVSEAISEFSDVISNLARGDLSHHVTGVYSGVFGTLKEDINSTILKLTDVIQDIQSASNNVAQSAAEIASNNTEISQRTEEQAANLEEAGASTANMLDELTMVANQSNGAVLLASNAEQIAIEGGELSTQTVSAINEVNRASKDINEIVSVIDELAFQTNLLALNAAVEAARAGEHGRGFAVVANEVRELAGRSAASAKQIKEIIGNSNHKVAQGTELANSSGEKLGQIMEAVSDVSANITKINGSTKTQQQAIKEVDIVVQRLSELVQTNSAVTEEAMAAAKKMADQAHAMREQLSYFNLSEWVPQPSKDKVTALTHKVI</sequence>
<evidence type="ECO:0000256" key="4">
    <source>
        <dbReference type="SAM" id="Phobius"/>
    </source>
</evidence>
<dbReference type="Pfam" id="PF00015">
    <property type="entry name" value="MCPsignal"/>
    <property type="match status" value="1"/>
</dbReference>
<gene>
    <name evidence="7" type="ORF">CWC19_00805</name>
</gene>
<dbReference type="Gene3D" id="1.20.120.1530">
    <property type="match status" value="2"/>
</dbReference>
<keyword evidence="3" id="KW-0807">Transducer</keyword>
<dbReference type="OrthoDB" id="2489132at2"/>
<dbReference type="Gene3D" id="1.10.8.500">
    <property type="entry name" value="HAMP domain in histidine kinase"/>
    <property type="match status" value="1"/>
</dbReference>
<feature type="domain" description="HAMP" evidence="6">
    <location>
        <begin position="418"/>
        <end position="471"/>
    </location>
</feature>
<name>A0A5S3VES2_9GAMM</name>
<evidence type="ECO:0000313" key="7">
    <source>
        <dbReference type="EMBL" id="TMO70390.1"/>
    </source>
</evidence>
<dbReference type="Pfam" id="PF18947">
    <property type="entry name" value="HAMP_2"/>
    <property type="match status" value="1"/>
</dbReference>
<feature type="domain" description="HAMP" evidence="6">
    <location>
        <begin position="599"/>
        <end position="651"/>
    </location>
</feature>
<dbReference type="CDD" id="cd11386">
    <property type="entry name" value="MCP_signal"/>
    <property type="match status" value="1"/>
</dbReference>
<feature type="transmembrane region" description="Helical" evidence="4">
    <location>
        <begin position="20"/>
        <end position="40"/>
    </location>
</feature>
<dbReference type="InterPro" id="IPR003660">
    <property type="entry name" value="HAMP_dom"/>
</dbReference>
<dbReference type="PANTHER" id="PTHR43531">
    <property type="entry name" value="PROTEIN ICFG"/>
    <property type="match status" value="1"/>
</dbReference>
<dbReference type="Proteomes" id="UP000307217">
    <property type="component" value="Unassembled WGS sequence"/>
</dbReference>
<proteinExistence type="inferred from homology"/>
<evidence type="ECO:0000256" key="3">
    <source>
        <dbReference type="PROSITE-ProRule" id="PRU00284"/>
    </source>
</evidence>
<evidence type="ECO:0000256" key="2">
    <source>
        <dbReference type="ARBA" id="ARBA00029447"/>
    </source>
</evidence>
<evidence type="ECO:0000313" key="8">
    <source>
        <dbReference type="Proteomes" id="UP000307217"/>
    </source>
</evidence>
<dbReference type="SUPFAM" id="SSF158472">
    <property type="entry name" value="HAMP domain-like"/>
    <property type="match status" value="1"/>
</dbReference>